<dbReference type="EMBL" id="JBGCUO010000001">
    <property type="protein sequence ID" value="MEY1662527.1"/>
    <property type="molecule type" value="Genomic_DNA"/>
</dbReference>
<dbReference type="PANTHER" id="PTHR11712">
    <property type="entry name" value="POLYKETIDE SYNTHASE-RELATED"/>
    <property type="match status" value="1"/>
</dbReference>
<evidence type="ECO:0000313" key="7">
    <source>
        <dbReference type="Proteomes" id="UP001562065"/>
    </source>
</evidence>
<evidence type="ECO:0000259" key="5">
    <source>
        <dbReference type="PROSITE" id="PS52004"/>
    </source>
</evidence>
<name>A0ABV4AJ00_9GAMM</name>
<dbReference type="Pfam" id="PF00109">
    <property type="entry name" value="ketoacyl-synt"/>
    <property type="match status" value="1"/>
</dbReference>
<reference evidence="6 7" key="1">
    <citation type="submission" date="2024-07" db="EMBL/GenBank/DDBJ databases">
        <authorList>
            <person name="Ren Q."/>
        </authorList>
    </citation>
    <scope>NUCLEOTIDE SEQUENCE [LARGE SCALE GENOMIC DNA]</scope>
    <source>
        <strain evidence="6 7">REN37</strain>
    </source>
</reference>
<dbReference type="InterPro" id="IPR014030">
    <property type="entry name" value="Ketoacyl_synth_N"/>
</dbReference>
<dbReference type="InterPro" id="IPR014031">
    <property type="entry name" value="Ketoacyl_synth_C"/>
</dbReference>
<feature type="domain" description="Ketosynthase family 3 (KS3)" evidence="5">
    <location>
        <begin position="1"/>
        <end position="523"/>
    </location>
</feature>
<dbReference type="InterPro" id="IPR016039">
    <property type="entry name" value="Thiolase-like"/>
</dbReference>
<evidence type="ECO:0000256" key="2">
    <source>
        <dbReference type="ARBA" id="ARBA00008467"/>
    </source>
</evidence>
<dbReference type="Proteomes" id="UP001562065">
    <property type="component" value="Unassembled WGS sequence"/>
</dbReference>
<evidence type="ECO:0000256" key="1">
    <source>
        <dbReference type="ARBA" id="ARBA00005194"/>
    </source>
</evidence>
<dbReference type="PANTHER" id="PTHR11712:SF336">
    <property type="entry name" value="3-OXOACYL-[ACYL-CARRIER-PROTEIN] SYNTHASE, MITOCHONDRIAL"/>
    <property type="match status" value="1"/>
</dbReference>
<dbReference type="Gene3D" id="3.40.47.10">
    <property type="match status" value="1"/>
</dbReference>
<dbReference type="SMART" id="SM00825">
    <property type="entry name" value="PKS_KS"/>
    <property type="match status" value="1"/>
</dbReference>
<evidence type="ECO:0000256" key="4">
    <source>
        <dbReference type="RuleBase" id="RU003694"/>
    </source>
</evidence>
<keyword evidence="3 4" id="KW-0808">Transferase</keyword>
<gene>
    <name evidence="6" type="ORF">AB5I84_10250</name>
</gene>
<evidence type="ECO:0000313" key="6">
    <source>
        <dbReference type="EMBL" id="MEY1662527.1"/>
    </source>
</evidence>
<dbReference type="InterPro" id="IPR000794">
    <property type="entry name" value="Beta-ketoacyl_synthase"/>
</dbReference>
<dbReference type="CDD" id="cd00828">
    <property type="entry name" value="elong_cond_enzymes"/>
    <property type="match status" value="1"/>
</dbReference>
<dbReference type="RefSeq" id="WP_369455761.1">
    <property type="nucleotide sequence ID" value="NZ_JBGCUO010000001.1"/>
</dbReference>
<comment type="similarity">
    <text evidence="2 4">Belongs to the thiolase-like superfamily. Beta-ketoacyl-ACP synthases family.</text>
</comment>
<evidence type="ECO:0000256" key="3">
    <source>
        <dbReference type="ARBA" id="ARBA00022679"/>
    </source>
</evidence>
<dbReference type="PROSITE" id="PS52004">
    <property type="entry name" value="KS3_2"/>
    <property type="match status" value="1"/>
</dbReference>
<dbReference type="InterPro" id="IPR020841">
    <property type="entry name" value="PKS_Beta-ketoAc_synthase_dom"/>
</dbReference>
<proteinExistence type="inferred from homology"/>
<dbReference type="SUPFAM" id="SSF53901">
    <property type="entry name" value="Thiolase-like"/>
    <property type="match status" value="2"/>
</dbReference>
<organism evidence="6 7">
    <name type="scientific">Isoalcanivorax beigongshangi</name>
    <dbReference type="NCBI Taxonomy" id="3238810"/>
    <lineage>
        <taxon>Bacteria</taxon>
        <taxon>Pseudomonadati</taxon>
        <taxon>Pseudomonadota</taxon>
        <taxon>Gammaproteobacteria</taxon>
        <taxon>Oceanospirillales</taxon>
        <taxon>Alcanivoracaceae</taxon>
        <taxon>Isoalcanivorax</taxon>
    </lineage>
</organism>
<keyword evidence="7" id="KW-1185">Reference proteome</keyword>
<comment type="caution">
    <text evidence="6">The sequence shown here is derived from an EMBL/GenBank/DDBJ whole genome shotgun (WGS) entry which is preliminary data.</text>
</comment>
<accession>A0ABV4AJ00</accession>
<dbReference type="Pfam" id="PF02801">
    <property type="entry name" value="Ketoacyl-synt_C"/>
    <property type="match status" value="1"/>
</dbReference>
<protein>
    <submittedName>
        <fullName evidence="6">Beta-ketoacyl synthase</fullName>
    </submittedName>
</protein>
<dbReference type="InterPro" id="IPR047224">
    <property type="entry name" value="FAS_alpha_su_C"/>
</dbReference>
<sequence>MAALPVITALGGISPAGRSACHHGYHRLVFDALSADEQARTLAALAALDTRGRFGGDAEALLEHTLVRRLDPTWVDADNVPISVQGTSNAPLKLEVRNMDLPQPLPAHWQVTPLDGRRSEVLIPAGSALLLPSSQRSKVQSAGQLPGGFDPAQLYASRNHPRGLQMAVYSASEALGMLGIDWSLIQRRLPPEQVAVYASSAMAQLDDCGLGGLFRNPASGKRITSKQVPLGLGEMPADFINAYVLGALGSTGGMLGACATFHYNLLLGVQDIRAGRRRLVLVGTSEAPLVPEVIEGYRAMGALGEDEALLKLDPHRDQPDHRRACRPFGYNIGFTIAESAQFVVLMDDALALELGADILGAVPDVFIHADGPKKSISAPGVGNYLTLARAAALTRQLIGSDGLRHHSFVHAHGTGTPQNRVTESDVLHRVAEAFDIRDWPVAAIKCYVGHSLGTAGGDQLAATLGTFAHGLLPGIFTLDQVADDVHGARLGLHQQHQTLERPQAALLNSKGFGGNNATAVVLSPQATSDLLARRHGHSALADWQQRVQATRQQVADWDAAAVAGSTAPRYHFGEGVLDGPDLTITDHSVAVPGWDQPLALADDPEFAAYVG</sequence>
<comment type="pathway">
    <text evidence="1">Lipid metabolism; fatty acid biosynthesis.</text>
</comment>